<comment type="subcellular location">
    <subcellularLocation>
        <location evidence="1">Secreted</location>
    </subcellularLocation>
</comment>
<dbReference type="Pfam" id="PF00353">
    <property type="entry name" value="HemolysinCabind"/>
    <property type="match status" value="13"/>
</dbReference>
<comment type="caution">
    <text evidence="5">The sequence shown here is derived from an EMBL/GenBank/DDBJ whole genome shotgun (WGS) entry which is preliminary data.</text>
</comment>
<dbReference type="InterPro" id="IPR018511">
    <property type="entry name" value="Hemolysin-typ_Ca-bd_CS"/>
</dbReference>
<protein>
    <recommendedName>
        <fullName evidence="7">Calcium-binding protein</fullName>
    </recommendedName>
</protein>
<dbReference type="PANTHER" id="PTHR38340">
    <property type="entry name" value="S-LAYER PROTEIN"/>
    <property type="match status" value="1"/>
</dbReference>
<keyword evidence="6" id="KW-1185">Reference proteome</keyword>
<sequence length="1575" mass="161023">MPASSILTTYRGNLVATRNAFLDIAGDARDLAEVLEILGDVIGGTRAVSDIIDDTRTALNVQIVLTKVLKYVPEPSVATAARSYDRFLSQVEPVIEEMDDKTDRLNGTRDRTPPAGAGEEEDGAFLDALEEALGVARQRLDEMAESLEIEAGNLTHRIGAFDEFVQAMDRVSDPDDPDGPGGAALHAALALRIDAQLAPRNADFVEIRALRDDIAARLDAIFGTLDDAALGAARAGLAGIEEIGRVFEDLRVPLTAVYGLLKPIEPLLRATDFLASLVVEPVLEFISESLGIDDEIAAAEAQIRALLPDLGVLDPLIAEVQDIQDRIAEFNDTLFDYVNYQQSALANLILGEALYGNAVGVLSADGPTGIGTVIGDVLTGNAAAEIIDGRAGDDTVLAGGGDDVVVAGEGDDTVWGGAGIDSLVFSNSFLEYELAREIVGGVETGRYIVTHKRPGPGTLPEGSETVDGVEHFVFSDIRFTREALDRAEIGGTPLLGDRVPGMPDDLMFLNSDNDPGDDPFGFDPEGVLHEAYGLIGDDTIFGSTANDRLDGGPGDDLLFFSLGRDVIVGNTGTDTYRILAGATGANGFVDLADGGARLAGTADTLSGIEDVVSQARFNADFRGDAGANVLAAAGGEDLLMGRGGDDVLLTGDGRDAAIGGEGVDALRTGAGSDLLVAGGARRPGGRELYDGGEGYDWLSFSNDEAGFNRPSGLFNTLQPALRTAASTPGPLEIRADLGEVRHLDARGRVFARDDLRNIEAIAGSPEGDLIHGPGTSGGPSVLWGMDGDDTIRSDGATSLDGGGGTNLYVITRLADAPTPGIDLDGGVEDIVDLREVAHTRWRLQLDGVGGETVRGHPTDVTGPLLNAGLGFQIMFEGVGTFRFGDGNDEVDFRPAGGFARTFLLGGGDDIAIHRDRTATYHGGDGDDRVEIEATGAAVYGEAGNDRVEVTRRDDAQILAMGTGNDLVVLARSGGTATGGPGQDTLSVTPRIFVSTGYDDLRVDVDLGLGTLEATARPTVASASETVIDMRLSSFEEVIGWQNADRIAGGAADERLVGAGGNDTLAGRGGNDRLFGGAGDDSLSGGEGDDTLNGGTGTDTIDGGPGRNTVSFAAQEPGTLDGDVVAANFGDVSVSLATGRYTRAGGSAGTLAGVQNVIGGAGDDTIAGDAGDNVLSGERGDDLVTGGDGDDVLTLGGGRDTVSGGAGADRMILGAGDGSIDGGAGYDVLEVGLAQGGARIDLAAGRFETVFEVTGAVWLDDGGDGARVFDGRSITPLDVLNTRPALAASPEDVARVLPGPEDAAFDAFRIRETSATGTGSGTFRGIEEVVGGAGADTILGTGTGDVLSGGAGGDTVAAGGGSDRVVGGAGADLLLAGDGADTVIGGAGNDTITGGASTADLRDVIYGGDGNDRIDGGYGNDELRGDAGNDSMAGGYGADTVIGGTGDDVITGSAFGDLIFGSDGMDFVNGGFGNDLVNGGAGADRFYHEGVEGHGSDWIQDFSDAEGDRMIWGGGVATAAQFQVNFASTARAGDAGVEEAFVIYRPTGQILWALVDGAGEDSLMLQIEGASYDLLA</sequence>
<organism evidence="5 6">
    <name type="scientific">Roseivivax isoporae LMG 25204</name>
    <dbReference type="NCBI Taxonomy" id="1449351"/>
    <lineage>
        <taxon>Bacteria</taxon>
        <taxon>Pseudomonadati</taxon>
        <taxon>Pseudomonadota</taxon>
        <taxon>Alphaproteobacteria</taxon>
        <taxon>Rhodobacterales</taxon>
        <taxon>Roseobacteraceae</taxon>
        <taxon>Roseivivax</taxon>
    </lineage>
</organism>
<dbReference type="PROSITE" id="PS00330">
    <property type="entry name" value="HEMOLYSIN_CALCIUM"/>
    <property type="match status" value="2"/>
</dbReference>
<dbReference type="eggNOG" id="COG2931">
    <property type="taxonomic scope" value="Bacteria"/>
</dbReference>
<dbReference type="PRINTS" id="PR00313">
    <property type="entry name" value="CABNDNGRPT"/>
</dbReference>
<dbReference type="Gene3D" id="2.150.10.10">
    <property type="entry name" value="Serralysin-like metalloprotease, C-terminal"/>
    <property type="match status" value="6"/>
</dbReference>
<gene>
    <name evidence="5" type="ORF">RISW2_20905</name>
</gene>
<evidence type="ECO:0000313" key="6">
    <source>
        <dbReference type="Proteomes" id="UP000023430"/>
    </source>
</evidence>
<keyword evidence="3" id="KW-0175">Coiled coil</keyword>
<dbReference type="GO" id="GO:0005509">
    <property type="term" value="F:calcium ion binding"/>
    <property type="evidence" value="ECO:0007669"/>
    <property type="project" value="InterPro"/>
</dbReference>
<proteinExistence type="predicted"/>
<dbReference type="EMBL" id="JAME01000069">
    <property type="protein sequence ID" value="ETX26649.1"/>
    <property type="molecule type" value="Genomic_DNA"/>
</dbReference>
<keyword evidence="2" id="KW-0964">Secreted</keyword>
<evidence type="ECO:0000256" key="2">
    <source>
        <dbReference type="ARBA" id="ARBA00022525"/>
    </source>
</evidence>
<dbReference type="InterPro" id="IPR050557">
    <property type="entry name" value="RTX_toxin/Mannuronan_C5-epim"/>
</dbReference>
<dbReference type="OrthoDB" id="9342475at2"/>
<dbReference type="SUPFAM" id="SSF51120">
    <property type="entry name" value="beta-Roll"/>
    <property type="match status" value="7"/>
</dbReference>
<dbReference type="InterPro" id="IPR011049">
    <property type="entry name" value="Serralysin-like_metalloprot_C"/>
</dbReference>
<evidence type="ECO:0000256" key="3">
    <source>
        <dbReference type="SAM" id="Coils"/>
    </source>
</evidence>
<accession>X7F3N0</accession>
<reference evidence="5 6" key="1">
    <citation type="submission" date="2014-01" db="EMBL/GenBank/DDBJ databases">
        <title>Roseivivax isoporae LMG 25204 Genome Sequencing.</title>
        <authorList>
            <person name="Lai Q."/>
            <person name="Li G."/>
            <person name="Shao Z."/>
        </authorList>
    </citation>
    <scope>NUCLEOTIDE SEQUENCE [LARGE SCALE GENOMIC DNA]</scope>
    <source>
        <strain evidence="5 6">LMG 25204</strain>
    </source>
</reference>
<dbReference type="PANTHER" id="PTHR38340:SF1">
    <property type="entry name" value="S-LAYER PROTEIN"/>
    <property type="match status" value="1"/>
</dbReference>
<dbReference type="GO" id="GO:0005576">
    <property type="term" value="C:extracellular region"/>
    <property type="evidence" value="ECO:0007669"/>
    <property type="project" value="UniProtKB-SubCell"/>
</dbReference>
<dbReference type="InterPro" id="IPR001343">
    <property type="entry name" value="Hemolysn_Ca-bd"/>
</dbReference>
<dbReference type="RefSeq" id="WP_051492306.1">
    <property type="nucleotide sequence ID" value="NZ_JAME01000069.1"/>
</dbReference>
<dbReference type="PATRIC" id="fig|1449351.3.peg.4451"/>
<feature type="region of interest" description="Disordered" evidence="4">
    <location>
        <begin position="1067"/>
        <end position="1105"/>
    </location>
</feature>
<dbReference type="Proteomes" id="UP000023430">
    <property type="component" value="Unassembled WGS sequence"/>
</dbReference>
<evidence type="ECO:0000313" key="5">
    <source>
        <dbReference type="EMBL" id="ETX26649.1"/>
    </source>
</evidence>
<name>X7F3N0_9RHOB</name>
<evidence type="ECO:0008006" key="7">
    <source>
        <dbReference type="Google" id="ProtNLM"/>
    </source>
</evidence>
<dbReference type="STRING" id="1449351.RISW2_20905"/>
<evidence type="ECO:0000256" key="4">
    <source>
        <dbReference type="SAM" id="MobiDB-lite"/>
    </source>
</evidence>
<feature type="coiled-coil region" evidence="3">
    <location>
        <begin position="126"/>
        <end position="157"/>
    </location>
</feature>
<evidence type="ECO:0000256" key="1">
    <source>
        <dbReference type="ARBA" id="ARBA00004613"/>
    </source>
</evidence>